<proteinExistence type="predicted"/>
<evidence type="ECO:0000256" key="1">
    <source>
        <dbReference type="SAM" id="MobiDB-lite"/>
    </source>
</evidence>
<name>A0A932A5Y2_9BACT</name>
<dbReference type="Gene3D" id="3.30.460.40">
    <property type="match status" value="1"/>
</dbReference>
<dbReference type="InterPro" id="IPR018700">
    <property type="entry name" value="DUF2204"/>
</dbReference>
<comment type="caution">
    <text evidence="2">The sequence shown here is derived from an EMBL/GenBank/DDBJ whole genome shotgun (WGS) entry which is preliminary data.</text>
</comment>
<dbReference type="SUPFAM" id="SSF81301">
    <property type="entry name" value="Nucleotidyltransferase"/>
    <property type="match status" value="1"/>
</dbReference>
<gene>
    <name evidence="2" type="ORF">HYX28_00760</name>
</gene>
<accession>A0A932A5Y2</accession>
<dbReference type="AlphaFoldDB" id="A0A932A5Y2"/>
<dbReference type="EMBL" id="JACPNR010000002">
    <property type="protein sequence ID" value="MBI2677291.1"/>
    <property type="molecule type" value="Genomic_DNA"/>
</dbReference>
<evidence type="ECO:0000313" key="3">
    <source>
        <dbReference type="Proteomes" id="UP000779809"/>
    </source>
</evidence>
<dbReference type="InterPro" id="IPR043519">
    <property type="entry name" value="NT_sf"/>
</dbReference>
<reference evidence="2" key="1">
    <citation type="submission" date="2020-07" db="EMBL/GenBank/DDBJ databases">
        <title>Huge and variable diversity of episymbiotic CPR bacteria and DPANN archaea in groundwater ecosystems.</title>
        <authorList>
            <person name="He C.Y."/>
            <person name="Keren R."/>
            <person name="Whittaker M."/>
            <person name="Farag I.F."/>
            <person name="Doudna J."/>
            <person name="Cate J.H.D."/>
            <person name="Banfield J.F."/>
        </authorList>
    </citation>
    <scope>NUCLEOTIDE SEQUENCE</scope>
    <source>
        <strain evidence="2">NC_groundwater_580_Pr5_B-0.1um_64_19</strain>
    </source>
</reference>
<feature type="region of interest" description="Disordered" evidence="1">
    <location>
        <begin position="261"/>
        <end position="280"/>
    </location>
</feature>
<sequence length="280" mass="31568">MANGDRPLPVSTSVQPTLPPEQLAFFRQVLGMFNEQGFPYVVSGAFALQEHTGIFRDTKDLDLFCTPATASQALAFLKTKGFQIEVTDPVWLAKAWRGEFFVDLITGMSNGVITVDESWIERAYPEKVLGISARVLAPEELIASKVFVDFRERFDGADIVHVLFGTKGKLDWQRLLKLMAGHTELLFWHLVLFHYVYPAHSHYVPHAIWDELIENFTRDLSEPDQNAQFRGALLDERMFAIDVNEWGLANLLEQARAAKRRRITAPNPTDNPAKGPAEAA</sequence>
<dbReference type="Proteomes" id="UP000779809">
    <property type="component" value="Unassembled WGS sequence"/>
</dbReference>
<organism evidence="2 3">
    <name type="scientific">Candidatus Korobacter versatilis</name>
    <dbReference type="NCBI Taxonomy" id="658062"/>
    <lineage>
        <taxon>Bacteria</taxon>
        <taxon>Pseudomonadati</taxon>
        <taxon>Acidobacteriota</taxon>
        <taxon>Terriglobia</taxon>
        <taxon>Terriglobales</taxon>
        <taxon>Candidatus Korobacteraceae</taxon>
        <taxon>Candidatus Korobacter</taxon>
    </lineage>
</organism>
<dbReference type="Pfam" id="PF09970">
    <property type="entry name" value="DUF2204"/>
    <property type="match status" value="1"/>
</dbReference>
<evidence type="ECO:0000313" key="2">
    <source>
        <dbReference type="EMBL" id="MBI2677291.1"/>
    </source>
</evidence>
<protein>
    <submittedName>
        <fullName evidence="2">Nucleotidyltransferase</fullName>
    </submittedName>
</protein>